<accession>A0ACC3ZE10</accession>
<dbReference type="Proteomes" id="UP000805649">
    <property type="component" value="Unassembled WGS sequence"/>
</dbReference>
<proteinExistence type="predicted"/>
<gene>
    <name evidence="1" type="ORF">CTRU02_200274</name>
</gene>
<evidence type="ECO:0000313" key="2">
    <source>
        <dbReference type="Proteomes" id="UP000805649"/>
    </source>
</evidence>
<evidence type="ECO:0000313" key="1">
    <source>
        <dbReference type="EMBL" id="KAL0942388.1"/>
    </source>
</evidence>
<comment type="caution">
    <text evidence="1">The sequence shown here is derived from an EMBL/GenBank/DDBJ whole genome shotgun (WGS) entry which is preliminary data.</text>
</comment>
<protein>
    <submittedName>
        <fullName evidence="1">Uncharacterized protein</fullName>
    </submittedName>
</protein>
<organism evidence="1 2">
    <name type="scientific">Colletotrichum truncatum</name>
    <name type="common">Anthracnose fungus</name>
    <name type="synonym">Colletotrichum capsici</name>
    <dbReference type="NCBI Taxonomy" id="5467"/>
    <lineage>
        <taxon>Eukaryota</taxon>
        <taxon>Fungi</taxon>
        <taxon>Dikarya</taxon>
        <taxon>Ascomycota</taxon>
        <taxon>Pezizomycotina</taxon>
        <taxon>Sordariomycetes</taxon>
        <taxon>Hypocreomycetidae</taxon>
        <taxon>Glomerellales</taxon>
        <taxon>Glomerellaceae</taxon>
        <taxon>Colletotrichum</taxon>
        <taxon>Colletotrichum truncatum species complex</taxon>
    </lineage>
</organism>
<keyword evidence="2" id="KW-1185">Reference proteome</keyword>
<reference evidence="1 2" key="1">
    <citation type="journal article" date="2020" name="Phytopathology">
        <title>Genome Sequence Resources of Colletotrichum truncatum, C. plurivorum, C. musicola, and C. sojae: Four Species Pathogenic to Soybean (Glycine max).</title>
        <authorList>
            <person name="Rogerio F."/>
            <person name="Boufleur T.R."/>
            <person name="Ciampi-Guillardi M."/>
            <person name="Sukno S.A."/>
            <person name="Thon M.R."/>
            <person name="Massola Junior N.S."/>
            <person name="Baroncelli R."/>
        </authorList>
    </citation>
    <scope>NUCLEOTIDE SEQUENCE [LARGE SCALE GENOMIC DNA]</scope>
    <source>
        <strain evidence="1 2">CMES1059</strain>
    </source>
</reference>
<name>A0ACC3ZE10_COLTU</name>
<dbReference type="EMBL" id="VUJX02000001">
    <property type="protein sequence ID" value="KAL0942388.1"/>
    <property type="molecule type" value="Genomic_DNA"/>
</dbReference>
<sequence>MMFAEKPNAEAISDIDSCVSSLTEDWGHYESSDEAEDTCLQVIIHSLILWLATDVNLDMFAAPVAAHLQQAVAKLVQLTRIGNDNATTPSDQEMVSSSEQEIVNSPQTSPPPFRKAKVSRFVEHFEDASDIDADEMDMDVQNHPTPLKPSEDGHEDAAAAANDVEMD</sequence>